<comment type="pathway">
    <text evidence="2">Protein modification; protein glycosylation.</text>
</comment>
<evidence type="ECO:0000256" key="6">
    <source>
        <dbReference type="ARBA" id="ARBA00022824"/>
    </source>
</evidence>
<proteinExistence type="predicted"/>
<keyword evidence="7 9" id="KW-1133">Transmembrane helix</keyword>
<keyword evidence="6" id="KW-0256">Endoplasmic reticulum</keyword>
<dbReference type="EMBL" id="OE183182">
    <property type="protein sequence ID" value="CAD7575407.1"/>
    <property type="molecule type" value="Genomic_DNA"/>
</dbReference>
<evidence type="ECO:0000313" key="10">
    <source>
        <dbReference type="EMBL" id="CAD7575407.1"/>
    </source>
</evidence>
<feature type="transmembrane region" description="Helical" evidence="9">
    <location>
        <begin position="99"/>
        <end position="119"/>
    </location>
</feature>
<sequence length="171" mass="18894">MKCYPVLFFLSDSVPCACCAVVLLYVVGLNCKMGKKCVSIIVLGDIGRSPRMQYHSLSLADEGYNVDVIGYGGSEPMKELLSRENVEIRRLISTPDIKCWFSYLLYCFLCSSIATIVGYKNNIIQLTAPRKPLACLAQKSGEVPPPLRTGLSTIYSPDCWELAQNAPADDR</sequence>
<keyword evidence="8 9" id="KW-0472">Membrane</keyword>
<dbReference type="GO" id="GO:0005789">
    <property type="term" value="C:endoplasmic reticulum membrane"/>
    <property type="evidence" value="ECO:0007669"/>
    <property type="project" value="UniProtKB-SubCell"/>
</dbReference>
<gene>
    <name evidence="10" type="ORF">TCMB3V08_LOCUS8000</name>
</gene>
<dbReference type="AlphaFoldDB" id="A0A7R9J9W6"/>
<evidence type="ECO:0000256" key="2">
    <source>
        <dbReference type="ARBA" id="ARBA00004922"/>
    </source>
</evidence>
<evidence type="ECO:0000256" key="9">
    <source>
        <dbReference type="SAM" id="Phobius"/>
    </source>
</evidence>
<dbReference type="PANTHER" id="PTHR13036">
    <property type="entry name" value="BETA1,4 MANNOSYLTRANSFERASE"/>
    <property type="match status" value="1"/>
</dbReference>
<evidence type="ECO:0000256" key="7">
    <source>
        <dbReference type="ARBA" id="ARBA00022989"/>
    </source>
</evidence>
<evidence type="ECO:0000256" key="1">
    <source>
        <dbReference type="ARBA" id="ARBA00004389"/>
    </source>
</evidence>
<protein>
    <submittedName>
        <fullName evidence="10">(California timema) hypothetical protein</fullName>
    </submittedName>
</protein>
<evidence type="ECO:0000256" key="3">
    <source>
        <dbReference type="ARBA" id="ARBA00022676"/>
    </source>
</evidence>
<keyword evidence="5 9" id="KW-0812">Transmembrane</keyword>
<accession>A0A7R9J9W6</accession>
<evidence type="ECO:0000256" key="8">
    <source>
        <dbReference type="ARBA" id="ARBA00023136"/>
    </source>
</evidence>
<dbReference type="GO" id="GO:0000030">
    <property type="term" value="F:mannosyltransferase activity"/>
    <property type="evidence" value="ECO:0007669"/>
    <property type="project" value="InterPro"/>
</dbReference>
<evidence type="ECO:0000256" key="4">
    <source>
        <dbReference type="ARBA" id="ARBA00022679"/>
    </source>
</evidence>
<keyword evidence="3" id="KW-0328">Glycosyltransferase</keyword>
<name>A0A7R9J9W6_TIMCA</name>
<dbReference type="InterPro" id="IPR026051">
    <property type="entry name" value="ALG1-like"/>
</dbReference>
<keyword evidence="4" id="KW-0808">Transferase</keyword>
<comment type="subcellular location">
    <subcellularLocation>
        <location evidence="1">Endoplasmic reticulum membrane</location>
        <topology evidence="1">Single-pass membrane protein</topology>
    </subcellularLocation>
</comment>
<evidence type="ECO:0000256" key="5">
    <source>
        <dbReference type="ARBA" id="ARBA00022692"/>
    </source>
</evidence>
<feature type="transmembrane region" description="Helical" evidence="9">
    <location>
        <begin position="6"/>
        <end position="27"/>
    </location>
</feature>
<organism evidence="10">
    <name type="scientific">Timema californicum</name>
    <name type="common">California timema</name>
    <name type="synonym">Walking stick</name>
    <dbReference type="NCBI Taxonomy" id="61474"/>
    <lineage>
        <taxon>Eukaryota</taxon>
        <taxon>Metazoa</taxon>
        <taxon>Ecdysozoa</taxon>
        <taxon>Arthropoda</taxon>
        <taxon>Hexapoda</taxon>
        <taxon>Insecta</taxon>
        <taxon>Pterygota</taxon>
        <taxon>Neoptera</taxon>
        <taxon>Polyneoptera</taxon>
        <taxon>Phasmatodea</taxon>
        <taxon>Timematodea</taxon>
        <taxon>Timematoidea</taxon>
        <taxon>Timematidae</taxon>
        <taxon>Timema</taxon>
    </lineage>
</organism>
<reference evidence="10" key="1">
    <citation type="submission" date="2020-11" db="EMBL/GenBank/DDBJ databases">
        <authorList>
            <person name="Tran Van P."/>
        </authorList>
    </citation>
    <scope>NUCLEOTIDE SEQUENCE</scope>
</reference>
<dbReference type="PANTHER" id="PTHR13036:SF0">
    <property type="entry name" value="CHITOBIOSYLDIPHOSPHODOLICHOL BETA-MANNOSYLTRANSFERASE"/>
    <property type="match status" value="1"/>
</dbReference>